<dbReference type="HOGENOM" id="CLU_1094271_0_0_1"/>
<gene>
    <name evidence="3" type="ordered locus">EROM_111100</name>
</gene>
<dbReference type="GO" id="GO:0002143">
    <property type="term" value="P:tRNA wobble position uridine thiolation"/>
    <property type="evidence" value="ECO:0007669"/>
    <property type="project" value="TreeGrafter"/>
</dbReference>
<dbReference type="RefSeq" id="XP_009265589.1">
    <property type="nucleotide sequence ID" value="XM_009267314.1"/>
</dbReference>
<dbReference type="GO" id="GO:0000049">
    <property type="term" value="F:tRNA binding"/>
    <property type="evidence" value="ECO:0007669"/>
    <property type="project" value="InterPro"/>
</dbReference>
<keyword evidence="2" id="KW-0819">tRNA processing</keyword>
<keyword evidence="1" id="KW-0963">Cytoplasm</keyword>
<name>I7AUD5_ENCRO</name>
<accession>I7AUD5</accession>
<keyword evidence="4" id="KW-1185">Reference proteome</keyword>
<dbReference type="GO" id="GO:0016783">
    <property type="term" value="F:sulfurtransferase activity"/>
    <property type="evidence" value="ECO:0007669"/>
    <property type="project" value="TreeGrafter"/>
</dbReference>
<dbReference type="EMBL" id="CP003530">
    <property type="protein sequence ID" value="AFN84092.1"/>
    <property type="molecule type" value="Genomic_DNA"/>
</dbReference>
<dbReference type="InterPro" id="IPR019407">
    <property type="entry name" value="CTU2"/>
</dbReference>
<evidence type="ECO:0000256" key="1">
    <source>
        <dbReference type="ARBA" id="ARBA00022490"/>
    </source>
</evidence>
<dbReference type="KEGG" id="ero:EROM_111100"/>
<dbReference type="PANTHER" id="PTHR20882">
    <property type="entry name" value="CYTOPLASMIC TRNA 2-THIOLATION PROTEIN 2"/>
    <property type="match status" value="1"/>
</dbReference>
<dbReference type="AlphaFoldDB" id="I7AUD5"/>
<proteinExistence type="predicted"/>
<sequence length="247" mass="27845">MEHRCVICTYTPNIRINNLDYCNTCFERQLLHKVFKHFKKLPFGSRILLYFDGTFSSLAMAHAISRLKNRNIHKFVVASRSWPEHRDFLKDIGFSCHVDLQPESDVSNAGLCRSKIDPIPKEVIEVGRSLGFDTVVFQADAEMESVIALRSVCDGCGVLETIESYVSGISGVRVENAFGRIKPKEVRYYCYLNKIAGSFTKLGMSSKELVLSRFISKMESKNSLVVFNILNTVKKIVAGKDGIDTSD</sequence>
<evidence type="ECO:0000313" key="4">
    <source>
        <dbReference type="Proteomes" id="UP000010094"/>
    </source>
</evidence>
<dbReference type="Proteomes" id="UP000010094">
    <property type="component" value="Chromosome XI"/>
</dbReference>
<dbReference type="GeneID" id="20564709"/>
<dbReference type="GO" id="GO:0005829">
    <property type="term" value="C:cytosol"/>
    <property type="evidence" value="ECO:0007669"/>
    <property type="project" value="TreeGrafter"/>
</dbReference>
<protein>
    <submittedName>
        <fullName evidence="3">Uncharacterized protein</fullName>
    </submittedName>
</protein>
<dbReference type="OrthoDB" id="2192267at2759"/>
<dbReference type="Gene3D" id="3.40.50.620">
    <property type="entry name" value="HUPs"/>
    <property type="match status" value="1"/>
</dbReference>
<evidence type="ECO:0000313" key="3">
    <source>
        <dbReference type="EMBL" id="AFN84092.1"/>
    </source>
</evidence>
<organism evidence="3 4">
    <name type="scientific">Encephalitozoon romaleae (strain SJ-2008)</name>
    <name type="common">Microsporidian parasite</name>
    <dbReference type="NCBI Taxonomy" id="1178016"/>
    <lineage>
        <taxon>Eukaryota</taxon>
        <taxon>Fungi</taxon>
        <taxon>Fungi incertae sedis</taxon>
        <taxon>Microsporidia</taxon>
        <taxon>Unikaryonidae</taxon>
        <taxon>Encephalitozoon</taxon>
    </lineage>
</organism>
<evidence type="ECO:0000256" key="2">
    <source>
        <dbReference type="ARBA" id="ARBA00022694"/>
    </source>
</evidence>
<dbReference type="VEuPathDB" id="MicrosporidiaDB:EROM_111100"/>
<reference evidence="3 4" key="1">
    <citation type="journal article" date="2012" name="Proc. Natl. Acad. Sci. U.S.A.">
        <title>Gain and loss of multiple functionally related, horizontally transferred genes in the reduced genomes of two microsporidian parasites.</title>
        <authorList>
            <person name="Pombert J.-F."/>
            <person name="Selman M."/>
            <person name="Burki F."/>
            <person name="Bardell F.T."/>
            <person name="Farinelli L."/>
            <person name="Solter L.F."/>
            <person name="Whitman D.W."/>
            <person name="Weiss L.M."/>
            <person name="Corradi N."/>
            <person name="Keeling P.J."/>
        </authorList>
    </citation>
    <scope>NUCLEOTIDE SEQUENCE [LARGE SCALE GENOMIC DNA]</scope>
    <source>
        <strain evidence="3 4">SJ-2008</strain>
    </source>
</reference>
<dbReference type="InterPro" id="IPR014729">
    <property type="entry name" value="Rossmann-like_a/b/a_fold"/>
</dbReference>
<dbReference type="PANTHER" id="PTHR20882:SF14">
    <property type="entry name" value="CYTOPLASMIC TRNA 2-THIOLATION PROTEIN 2"/>
    <property type="match status" value="1"/>
</dbReference>